<dbReference type="VEuPathDB" id="PlasmoDB:PRELSG_1209600"/>
<name>A0A1J1HCR4_PLARL</name>
<reference evidence="3 4" key="1">
    <citation type="submission" date="2015-04" db="EMBL/GenBank/DDBJ databases">
        <authorList>
            <consortium name="Pathogen Informatics"/>
        </authorList>
    </citation>
    <scope>NUCLEOTIDE SEQUENCE [LARGE SCALE GENOMIC DNA]</scope>
    <source>
        <strain evidence="3 4">SGS1</strain>
    </source>
</reference>
<dbReference type="Proteomes" id="UP000220158">
    <property type="component" value="Chromosome 12"/>
</dbReference>
<evidence type="ECO:0000256" key="2">
    <source>
        <dbReference type="SAM" id="SignalP"/>
    </source>
</evidence>
<gene>
    <name evidence="3" type="primary">EXP2</name>
    <name evidence="3" type="ORF">PRELSG_1209600</name>
</gene>
<dbReference type="GeneID" id="39737340"/>
<proteinExistence type="predicted"/>
<feature type="region of interest" description="Disordered" evidence="1">
    <location>
        <begin position="267"/>
        <end position="307"/>
    </location>
</feature>
<feature type="compositionally biased region" description="Acidic residues" evidence="1">
    <location>
        <begin position="271"/>
        <end position="307"/>
    </location>
</feature>
<evidence type="ECO:0000256" key="1">
    <source>
        <dbReference type="SAM" id="MobiDB-lite"/>
    </source>
</evidence>
<evidence type="ECO:0000313" key="4">
    <source>
        <dbReference type="Proteomes" id="UP000220158"/>
    </source>
</evidence>
<feature type="chain" id="PRO_5012791748" evidence="2">
    <location>
        <begin position="20"/>
        <end position="307"/>
    </location>
</feature>
<keyword evidence="4" id="KW-1185">Reference proteome</keyword>
<dbReference type="RefSeq" id="XP_028534213.1">
    <property type="nucleotide sequence ID" value="XM_028677866.1"/>
</dbReference>
<feature type="signal peptide" evidence="2">
    <location>
        <begin position="1"/>
        <end position="19"/>
    </location>
</feature>
<accession>A0A1J1HCR4</accession>
<organism evidence="3 4">
    <name type="scientific">Plasmodium relictum</name>
    <dbReference type="NCBI Taxonomy" id="85471"/>
    <lineage>
        <taxon>Eukaryota</taxon>
        <taxon>Sar</taxon>
        <taxon>Alveolata</taxon>
        <taxon>Apicomplexa</taxon>
        <taxon>Aconoidasida</taxon>
        <taxon>Haemosporida</taxon>
        <taxon>Plasmodiidae</taxon>
        <taxon>Plasmodium</taxon>
        <taxon>Plasmodium (Haemamoeba)</taxon>
    </lineage>
</organism>
<sequence length="307" mass="35509">MKVIKIFVLSFVFLLYKNSTIVHCGGYGDIAATSALQTVIKEPITLTIKDLYEHGVKSPITKLVHKIKKFLRYRKVLRWSRIWWILLVREIVGDNNIEKRTEKELREIWDQCTIAVFNNTLNTIDTKPLLFLHGILNECKENFSTKLRQDPSLIVVKMNQIIKSEIYRFWVSENYLKIARSGIFYKSITPSIVPPLPKEHTLRYLSSYMVDKLKALESKKNIESGKYEIDISSDEKTKKGEGDVDETTEDNLYEQLIKEENIDELAKEVILGEDTDDNESADNEVTDYNGDDNNESTDNEGEDTEDN</sequence>
<keyword evidence="2" id="KW-0732">Signal</keyword>
<evidence type="ECO:0000313" key="3">
    <source>
        <dbReference type="EMBL" id="CRH01212.1"/>
    </source>
</evidence>
<protein>
    <submittedName>
        <fullName evidence="3">Exported protein 2, putative</fullName>
    </submittedName>
</protein>
<dbReference type="EMBL" id="LN835307">
    <property type="protein sequence ID" value="CRH01212.1"/>
    <property type="molecule type" value="Genomic_DNA"/>
</dbReference>
<dbReference type="AlphaFoldDB" id="A0A1J1HCR4"/>
<dbReference type="KEGG" id="prel:PRELSG_1209600"/>
<dbReference type="OrthoDB" id="391739at2759"/>